<dbReference type="RefSeq" id="WP_353895672.1">
    <property type="nucleotide sequence ID" value="NZ_JBEVCJ010000007.1"/>
</dbReference>
<dbReference type="Gene3D" id="2.40.100.10">
    <property type="entry name" value="Cyclophilin-like"/>
    <property type="match status" value="1"/>
</dbReference>
<dbReference type="Pfam" id="PF00160">
    <property type="entry name" value="Pro_isomerase"/>
    <property type="match status" value="1"/>
</dbReference>
<keyword evidence="3 4" id="KW-0413">Isomerase</keyword>
<evidence type="ECO:0000256" key="3">
    <source>
        <dbReference type="ARBA" id="ARBA00023235"/>
    </source>
</evidence>
<feature type="domain" description="PPIase cyclophilin-type" evidence="5">
    <location>
        <begin position="82"/>
        <end position="221"/>
    </location>
</feature>
<protein>
    <recommendedName>
        <fullName evidence="4">Peptidyl-prolyl cis-trans isomerase</fullName>
        <shortName evidence="4">PPIase</shortName>
        <ecNumber evidence="4">5.2.1.8</ecNumber>
    </recommendedName>
</protein>
<dbReference type="InterPro" id="IPR044666">
    <property type="entry name" value="Cyclophilin_A-like"/>
</dbReference>
<comment type="caution">
    <text evidence="6">The sequence shown here is derived from an EMBL/GenBank/DDBJ whole genome shotgun (WGS) entry which is preliminary data.</text>
</comment>
<dbReference type="EMBL" id="JBEVCJ010000007">
    <property type="protein sequence ID" value="MET1255086.1"/>
    <property type="molecule type" value="Genomic_DNA"/>
</dbReference>
<dbReference type="Proteomes" id="UP001548189">
    <property type="component" value="Unassembled WGS sequence"/>
</dbReference>
<keyword evidence="2 4" id="KW-0697">Rotamase</keyword>
<name>A0ABV2BT58_9GAMM</name>
<dbReference type="InterPro" id="IPR002130">
    <property type="entry name" value="Cyclophilin-type_PPIase_dom"/>
</dbReference>
<dbReference type="PROSITE" id="PS51257">
    <property type="entry name" value="PROKAR_LIPOPROTEIN"/>
    <property type="match status" value="1"/>
</dbReference>
<dbReference type="InterPro" id="IPR029000">
    <property type="entry name" value="Cyclophilin-like_dom_sf"/>
</dbReference>
<evidence type="ECO:0000256" key="2">
    <source>
        <dbReference type="ARBA" id="ARBA00023110"/>
    </source>
</evidence>
<evidence type="ECO:0000259" key="5">
    <source>
        <dbReference type="PROSITE" id="PS50072"/>
    </source>
</evidence>
<dbReference type="GO" id="GO:0003755">
    <property type="term" value="F:peptidyl-prolyl cis-trans isomerase activity"/>
    <property type="evidence" value="ECO:0007669"/>
    <property type="project" value="UniProtKB-EC"/>
</dbReference>
<evidence type="ECO:0000256" key="1">
    <source>
        <dbReference type="ARBA" id="ARBA00007365"/>
    </source>
</evidence>
<reference evidence="6 7" key="1">
    <citation type="submission" date="2024-06" db="EMBL/GenBank/DDBJ databases">
        <authorList>
            <person name="Li F."/>
        </authorList>
    </citation>
    <scope>NUCLEOTIDE SEQUENCE [LARGE SCALE GENOMIC DNA]</scope>
    <source>
        <strain evidence="6 7">GXAS 311</strain>
    </source>
</reference>
<dbReference type="InterPro" id="IPR020892">
    <property type="entry name" value="Cyclophilin-type_PPIase_CS"/>
</dbReference>
<comment type="function">
    <text evidence="4">PPIases accelerate the folding of proteins. It catalyzes the cis-trans isomerization of proline imidic peptide bonds in oligopeptides.</text>
</comment>
<dbReference type="PRINTS" id="PR00153">
    <property type="entry name" value="CSAPPISMRASE"/>
</dbReference>
<comment type="similarity">
    <text evidence="1 4">Belongs to the cyclophilin-type PPIase family.</text>
</comment>
<dbReference type="EC" id="5.2.1.8" evidence="4"/>
<dbReference type="PROSITE" id="PS00170">
    <property type="entry name" value="CSA_PPIASE_1"/>
    <property type="match status" value="1"/>
</dbReference>
<evidence type="ECO:0000313" key="7">
    <source>
        <dbReference type="Proteomes" id="UP001548189"/>
    </source>
</evidence>
<dbReference type="CDD" id="cd00317">
    <property type="entry name" value="cyclophilin"/>
    <property type="match status" value="1"/>
</dbReference>
<dbReference type="SUPFAM" id="SSF50891">
    <property type="entry name" value="Cyclophilin-like"/>
    <property type="match status" value="1"/>
</dbReference>
<comment type="catalytic activity">
    <reaction evidence="4">
        <text>[protein]-peptidylproline (omega=180) = [protein]-peptidylproline (omega=0)</text>
        <dbReference type="Rhea" id="RHEA:16237"/>
        <dbReference type="Rhea" id="RHEA-COMP:10747"/>
        <dbReference type="Rhea" id="RHEA-COMP:10748"/>
        <dbReference type="ChEBI" id="CHEBI:83833"/>
        <dbReference type="ChEBI" id="CHEBI:83834"/>
        <dbReference type="EC" id="5.2.1.8"/>
    </reaction>
</comment>
<keyword evidence="7" id="KW-1185">Reference proteome</keyword>
<dbReference type="PANTHER" id="PTHR45625">
    <property type="entry name" value="PEPTIDYL-PROLYL CIS-TRANS ISOMERASE-RELATED"/>
    <property type="match status" value="1"/>
</dbReference>
<dbReference type="PROSITE" id="PS50072">
    <property type="entry name" value="CSA_PPIASE_2"/>
    <property type="match status" value="1"/>
</dbReference>
<dbReference type="PANTHER" id="PTHR45625:SF4">
    <property type="entry name" value="PEPTIDYLPROLYL ISOMERASE DOMAIN AND WD REPEAT-CONTAINING PROTEIN 1"/>
    <property type="match status" value="1"/>
</dbReference>
<evidence type="ECO:0000256" key="4">
    <source>
        <dbReference type="RuleBase" id="RU363019"/>
    </source>
</evidence>
<gene>
    <name evidence="6" type="ORF">ABVT43_08115</name>
</gene>
<organism evidence="6 7">
    <name type="scientific">Aliikangiella maris</name>
    <dbReference type="NCBI Taxonomy" id="3162458"/>
    <lineage>
        <taxon>Bacteria</taxon>
        <taxon>Pseudomonadati</taxon>
        <taxon>Pseudomonadota</taxon>
        <taxon>Gammaproteobacteria</taxon>
        <taxon>Oceanospirillales</taxon>
        <taxon>Pleioneaceae</taxon>
        <taxon>Aliikangiella</taxon>
    </lineage>
</organism>
<proteinExistence type="inferred from homology"/>
<evidence type="ECO:0000313" key="6">
    <source>
        <dbReference type="EMBL" id="MET1255086.1"/>
    </source>
</evidence>
<accession>A0ABV2BT58</accession>
<sequence>MQRLQLTKGKSWTISALFISALIVLMSGCTQENSTLVAVKQFIQQQKIDQSAADWRTKLPKPPQFKFEQGQTFYWDLQTNKGLLSIKLMPSIAPMHVSSTMYLTQLGYYDGLVFHRVINGFMAQGGDPLGNGTGGPGYQYGGEFSPEAKHNKAGMLSMANRGPNTDGSQFFITFKATPYLDGRHTIFGELVNGMDTLKVIEGLGSYSGQTKEEVKIVTAKIRIVES</sequence>